<dbReference type="PANTHER" id="PTHR33936:SF1">
    <property type="entry name" value="PROTEIN CBG06911"/>
    <property type="match status" value="1"/>
</dbReference>
<dbReference type="AlphaFoldDB" id="A0A9P1MVE0"/>
<proteinExistence type="predicted"/>
<gene>
    <name evidence="4" type="ORF">CAMP_LOCUS4291</name>
</gene>
<sequence>MLRYQASIYSGDQYDNNDTDNCHAHLQPSTIASSNGMRGQQQQQQQQGRVIKRQPAPTYKSIPTSRLAPRRRYFVMDAQKSHSSSCNSSASGTFQFPGPDYLKRMKENYENGKIIYIRRNNTGLKNSSIPSKMTSTITNSIRSTTYHTTTTTVPSGKVTVETTGNVPKYVFRLPKTSEFSTVPGSKFDENRPNTNNMYVPAYEPVKMQYTTVPACMSMGGEYLYEEEVEEETTSKDSNDMSQLDSVPKSEQDDDCAYLKTSGQLVHHSSTGTTTSSSSTCSTPSYMNNQNGNNSNSTYKMLPLRNRLQPTRFTCPQQDCFWRGPTDMALRKHMQVHGAKQPVIYSGNKPNGTNSNDPQVKVQLVQPKPKGVKCSECDTFAYSRPLLLRHMHDSHGIEAPLIRRTFANREMLQTWLDSLRETHAVEFVVSSGSKKWGRGLQVHYLTCSRSGDQKERPNKKYVRPPRPSIKCGRNCMAYLKIKQNPTVSELQIEGCLHHSGHEIDHTRMMLEPNELSSVGCIVDAVNEGMDIMGSVETLRSYLGNSGRFRLVNDRGIIEQMPVWFDQYHRAMSDYMNDGSHPIPSMYRGSGALAIPATQNGQPKSGRRFNFAMNRDIKREMDYEYKSVPIRFNGNTIQRNYGQQQSFTPTLYDEKKIKIEIDEEEYLASQSLLNNENCLMEMKHEDIFDSPMIGGEESRLLEDDDILCGGEEASGITSTIDGILNANLPDNFGDVMCGVDDLNTDFNCGMDDAEFNELLGFDFDQRGSINCS</sequence>
<feature type="region of interest" description="Disordered" evidence="2">
    <location>
        <begin position="10"/>
        <end position="67"/>
    </location>
</feature>
<evidence type="ECO:0000313" key="5">
    <source>
        <dbReference type="Proteomes" id="UP001152747"/>
    </source>
</evidence>
<evidence type="ECO:0000256" key="2">
    <source>
        <dbReference type="SAM" id="MobiDB-lite"/>
    </source>
</evidence>
<reference evidence="4" key="1">
    <citation type="submission" date="2022-11" db="EMBL/GenBank/DDBJ databases">
        <authorList>
            <person name="Kikuchi T."/>
        </authorList>
    </citation>
    <scope>NUCLEOTIDE SEQUENCE</scope>
    <source>
        <strain evidence="4">PS1010</strain>
    </source>
</reference>
<feature type="domain" description="C2H2-type" evidence="3">
    <location>
        <begin position="312"/>
        <end position="341"/>
    </location>
</feature>
<feature type="compositionally biased region" description="Polar residues" evidence="2">
    <location>
        <begin position="27"/>
        <end position="39"/>
    </location>
</feature>
<name>A0A9P1MVE0_9PELO</name>
<comment type="caution">
    <text evidence="4">The sequence shown here is derived from an EMBL/GenBank/DDBJ whole genome shotgun (WGS) entry which is preliminary data.</text>
</comment>
<dbReference type="GO" id="GO:0008270">
    <property type="term" value="F:zinc ion binding"/>
    <property type="evidence" value="ECO:0007669"/>
    <property type="project" value="UniProtKB-KW"/>
</dbReference>
<dbReference type="EMBL" id="CANHGI010000002">
    <property type="protein sequence ID" value="CAI5441654.1"/>
    <property type="molecule type" value="Genomic_DNA"/>
</dbReference>
<feature type="region of interest" description="Disordered" evidence="2">
    <location>
        <begin position="226"/>
        <end position="296"/>
    </location>
</feature>
<dbReference type="Proteomes" id="UP001152747">
    <property type="component" value="Unassembled WGS sequence"/>
</dbReference>
<protein>
    <recommendedName>
        <fullName evidence="3">C2H2-type domain-containing protein</fullName>
    </recommendedName>
</protein>
<keyword evidence="5" id="KW-1185">Reference proteome</keyword>
<feature type="compositionally biased region" description="Low complexity" evidence="2">
    <location>
        <begin position="268"/>
        <end position="296"/>
    </location>
</feature>
<keyword evidence="1" id="KW-0862">Zinc</keyword>
<dbReference type="InterPro" id="IPR052797">
    <property type="entry name" value="RegFact_GeneExpr_CellDeath"/>
</dbReference>
<organism evidence="4 5">
    <name type="scientific">Caenorhabditis angaria</name>
    <dbReference type="NCBI Taxonomy" id="860376"/>
    <lineage>
        <taxon>Eukaryota</taxon>
        <taxon>Metazoa</taxon>
        <taxon>Ecdysozoa</taxon>
        <taxon>Nematoda</taxon>
        <taxon>Chromadorea</taxon>
        <taxon>Rhabditida</taxon>
        <taxon>Rhabditina</taxon>
        <taxon>Rhabditomorpha</taxon>
        <taxon>Rhabditoidea</taxon>
        <taxon>Rhabditidae</taxon>
        <taxon>Peloderinae</taxon>
        <taxon>Caenorhabditis</taxon>
    </lineage>
</organism>
<dbReference type="OrthoDB" id="5779882at2759"/>
<accession>A0A9P1MVE0</accession>
<evidence type="ECO:0000259" key="3">
    <source>
        <dbReference type="PROSITE" id="PS50157"/>
    </source>
</evidence>
<dbReference type="PANTHER" id="PTHR33936">
    <property type="entry name" value="PROTEIN CBG17840"/>
    <property type="match status" value="1"/>
</dbReference>
<dbReference type="PROSITE" id="PS50157">
    <property type="entry name" value="ZINC_FINGER_C2H2_2"/>
    <property type="match status" value="1"/>
</dbReference>
<keyword evidence="1" id="KW-0863">Zinc-finger</keyword>
<keyword evidence="1" id="KW-0479">Metal-binding</keyword>
<evidence type="ECO:0000256" key="1">
    <source>
        <dbReference type="PROSITE-ProRule" id="PRU00042"/>
    </source>
</evidence>
<dbReference type="InterPro" id="IPR013087">
    <property type="entry name" value="Znf_C2H2_type"/>
</dbReference>
<evidence type="ECO:0000313" key="4">
    <source>
        <dbReference type="EMBL" id="CAI5441654.1"/>
    </source>
</evidence>
<dbReference type="SMART" id="SM00355">
    <property type="entry name" value="ZnF_C2H2"/>
    <property type="match status" value="2"/>
</dbReference>